<evidence type="ECO:0000313" key="2">
    <source>
        <dbReference type="EMBL" id="KAH7645237.1"/>
    </source>
</evidence>
<dbReference type="EMBL" id="ASGP02000007">
    <property type="protein sequence ID" value="KAH9497978.1"/>
    <property type="molecule type" value="Genomic_DNA"/>
</dbReference>
<reference evidence="2" key="2">
    <citation type="submission" date="2020-06" db="EMBL/GenBank/DDBJ databases">
        <authorList>
            <person name="Ji K."/>
            <person name="Li J."/>
        </authorList>
    </citation>
    <scope>NUCLEOTIDE SEQUENCE</scope>
    <source>
        <strain evidence="2">JKM2019</strain>
        <tissue evidence="2">Whole body</tissue>
    </source>
</reference>
<dbReference type="Proteomes" id="UP000790347">
    <property type="component" value="Unassembled WGS sequence"/>
</dbReference>
<reference evidence="3" key="4">
    <citation type="journal article" date="2022" name="Res Sq">
        <title>Comparative Genomics Reveals Insights into the Divergent Evolution of Astigmatic Mites and Household Pest Adaptations.</title>
        <authorList>
            <person name="Xiong Q."/>
            <person name="Wan A.T.-Y."/>
            <person name="Liu X.-Y."/>
            <person name="Fung C.S.-H."/>
            <person name="Xiao X."/>
            <person name="Malainual N."/>
            <person name="Hou J."/>
            <person name="Wang L."/>
            <person name="Wang M."/>
            <person name="Yang K."/>
            <person name="Cui Y."/>
            <person name="Leung E."/>
            <person name="Nong W."/>
            <person name="Shin S.-K."/>
            <person name="Au S."/>
            <person name="Jeong K.Y."/>
            <person name="Chew F.T."/>
            <person name="Hui J."/>
            <person name="Leung T.F."/>
            <person name="Tungtrongchitr A."/>
            <person name="Zhong N."/>
            <person name="Liu Z."/>
            <person name="Tsui S."/>
        </authorList>
    </citation>
    <scope>NUCLEOTIDE SEQUENCE</scope>
    <source>
        <strain evidence="3">Derf</strain>
        <tissue evidence="3">Whole organism</tissue>
    </source>
</reference>
<feature type="chain" id="PRO_5038276908" evidence="1">
    <location>
        <begin position="29"/>
        <end position="80"/>
    </location>
</feature>
<evidence type="ECO:0000256" key="1">
    <source>
        <dbReference type="SAM" id="SignalP"/>
    </source>
</evidence>
<comment type="caution">
    <text evidence="3">The sequence shown here is derived from an EMBL/GenBank/DDBJ whole genome shotgun (WGS) entry which is preliminary data.</text>
</comment>
<feature type="signal peptide" evidence="1">
    <location>
        <begin position="1"/>
        <end position="28"/>
    </location>
</feature>
<dbReference type="EMBL" id="SDOV01000001">
    <property type="protein sequence ID" value="KAH7645237.1"/>
    <property type="molecule type" value="Genomic_DNA"/>
</dbReference>
<dbReference type="Proteomes" id="UP000828236">
    <property type="component" value="Unassembled WGS sequence"/>
</dbReference>
<name>A0A922HSN0_DERFA</name>
<evidence type="ECO:0000313" key="3">
    <source>
        <dbReference type="EMBL" id="KAH9497978.1"/>
    </source>
</evidence>
<sequence length="80" mass="8167">MNFIRIVTSFLAGLLLLLLMMTMMTANANPVAVGGKVGPHGGGFTSGFAVGRSIALGPGGKVSTGGFGPFFGGIPFFFRK</sequence>
<proteinExistence type="predicted"/>
<protein>
    <submittedName>
        <fullName evidence="3">Uncharacterized protein</fullName>
    </submittedName>
</protein>
<reference evidence="3" key="1">
    <citation type="submission" date="2013-05" db="EMBL/GenBank/DDBJ databases">
        <authorList>
            <person name="Yim A.K.Y."/>
            <person name="Chan T.F."/>
            <person name="Ji K.M."/>
            <person name="Liu X.Y."/>
            <person name="Zhou J.W."/>
            <person name="Li R.Q."/>
            <person name="Yang K.Y."/>
            <person name="Li J."/>
            <person name="Li M."/>
            <person name="Law P.T.W."/>
            <person name="Wu Y.L."/>
            <person name="Cai Z.L."/>
            <person name="Qin H."/>
            <person name="Bao Y."/>
            <person name="Leung R.K.K."/>
            <person name="Ng P.K.S."/>
            <person name="Zou J."/>
            <person name="Zhong X.J."/>
            <person name="Ran P.X."/>
            <person name="Zhong N.S."/>
            <person name="Liu Z.G."/>
            <person name="Tsui S.K.W."/>
        </authorList>
    </citation>
    <scope>NUCLEOTIDE SEQUENCE</scope>
    <source>
        <strain evidence="3">Derf</strain>
        <tissue evidence="3">Whole organism</tissue>
    </source>
</reference>
<evidence type="ECO:0000313" key="4">
    <source>
        <dbReference type="Proteomes" id="UP000790347"/>
    </source>
</evidence>
<keyword evidence="4" id="KW-1185">Reference proteome</keyword>
<reference evidence="2" key="3">
    <citation type="journal article" date="2021" name="World Allergy Organ. J.">
        <title>Chromosome-level assembly of Dermatophagoides farinae genome and transcriptome reveals two novel allergens Der f 37 and Der f 39.</title>
        <authorList>
            <person name="Chen J."/>
            <person name="Cai Z."/>
            <person name="Fan D."/>
            <person name="Hu J."/>
            <person name="Hou Y."/>
            <person name="He Y."/>
            <person name="Zhang Z."/>
            <person name="Zhao Z."/>
            <person name="Gao P."/>
            <person name="Hu W."/>
            <person name="Sun J."/>
            <person name="Li J."/>
            <person name="Ji K."/>
        </authorList>
    </citation>
    <scope>NUCLEOTIDE SEQUENCE</scope>
    <source>
        <strain evidence="2">JKM2019</strain>
    </source>
</reference>
<dbReference type="AlphaFoldDB" id="A0A922HSN0"/>
<organism evidence="3 4">
    <name type="scientific">Dermatophagoides farinae</name>
    <name type="common">American house dust mite</name>
    <dbReference type="NCBI Taxonomy" id="6954"/>
    <lineage>
        <taxon>Eukaryota</taxon>
        <taxon>Metazoa</taxon>
        <taxon>Ecdysozoa</taxon>
        <taxon>Arthropoda</taxon>
        <taxon>Chelicerata</taxon>
        <taxon>Arachnida</taxon>
        <taxon>Acari</taxon>
        <taxon>Acariformes</taxon>
        <taxon>Sarcoptiformes</taxon>
        <taxon>Astigmata</taxon>
        <taxon>Psoroptidia</taxon>
        <taxon>Analgoidea</taxon>
        <taxon>Pyroglyphidae</taxon>
        <taxon>Dermatophagoidinae</taxon>
        <taxon>Dermatophagoides</taxon>
    </lineage>
</organism>
<gene>
    <name evidence="3" type="ORF">DERF_013908</name>
    <name evidence="2" type="ORF">HUG17_0775</name>
</gene>
<accession>A0A922HSN0</accession>
<keyword evidence="1" id="KW-0732">Signal</keyword>